<gene>
    <name evidence="8" type="ORF">ACFPCV_04700</name>
</gene>
<evidence type="ECO:0000256" key="2">
    <source>
        <dbReference type="ARBA" id="ARBA00022617"/>
    </source>
</evidence>
<comment type="similarity">
    <text evidence="1 7">Belongs to the cytochrome P450 family.</text>
</comment>
<evidence type="ECO:0000256" key="3">
    <source>
        <dbReference type="ARBA" id="ARBA00022723"/>
    </source>
</evidence>
<accession>A0ABV9RTY9</accession>
<protein>
    <submittedName>
        <fullName evidence="8">Cytochrome P450</fullName>
    </submittedName>
</protein>
<dbReference type="Pfam" id="PF00067">
    <property type="entry name" value="p450"/>
    <property type="match status" value="1"/>
</dbReference>
<evidence type="ECO:0000313" key="8">
    <source>
        <dbReference type="EMBL" id="MFC4852795.1"/>
    </source>
</evidence>
<keyword evidence="9" id="KW-1185">Reference proteome</keyword>
<keyword evidence="3 7" id="KW-0479">Metal-binding</keyword>
<dbReference type="PANTHER" id="PTHR24291:SF50">
    <property type="entry name" value="BIFUNCTIONAL ALBAFLAVENONE MONOOXYGENASE_TERPENE SYNTHASE"/>
    <property type="match status" value="1"/>
</dbReference>
<dbReference type="InterPro" id="IPR036396">
    <property type="entry name" value="Cyt_P450_sf"/>
</dbReference>
<keyword evidence="2 7" id="KW-0349">Heme</keyword>
<dbReference type="InterPro" id="IPR050196">
    <property type="entry name" value="Cytochrome_P450_Monoox"/>
</dbReference>
<evidence type="ECO:0000256" key="1">
    <source>
        <dbReference type="ARBA" id="ARBA00010617"/>
    </source>
</evidence>
<dbReference type="InterPro" id="IPR017972">
    <property type="entry name" value="Cyt_P450_CS"/>
</dbReference>
<evidence type="ECO:0000313" key="9">
    <source>
        <dbReference type="Proteomes" id="UP001595859"/>
    </source>
</evidence>
<dbReference type="PRINTS" id="PR00463">
    <property type="entry name" value="EP450I"/>
</dbReference>
<dbReference type="InterPro" id="IPR001128">
    <property type="entry name" value="Cyt_P450"/>
</dbReference>
<keyword evidence="5 7" id="KW-0408">Iron</keyword>
<dbReference type="RefSeq" id="WP_378054750.1">
    <property type="nucleotide sequence ID" value="NZ_JBHSIS010000002.1"/>
</dbReference>
<keyword evidence="6 7" id="KW-0503">Monooxygenase</keyword>
<dbReference type="PRINTS" id="PR00385">
    <property type="entry name" value="P450"/>
</dbReference>
<dbReference type="Gene3D" id="1.10.630.10">
    <property type="entry name" value="Cytochrome P450"/>
    <property type="match status" value="1"/>
</dbReference>
<reference evidence="9" key="1">
    <citation type="journal article" date="2019" name="Int. J. Syst. Evol. Microbiol.">
        <title>The Global Catalogue of Microorganisms (GCM) 10K type strain sequencing project: providing services to taxonomists for standard genome sequencing and annotation.</title>
        <authorList>
            <consortium name="The Broad Institute Genomics Platform"/>
            <consortium name="The Broad Institute Genome Sequencing Center for Infectious Disease"/>
            <person name="Wu L."/>
            <person name="Ma J."/>
        </authorList>
    </citation>
    <scope>NUCLEOTIDE SEQUENCE [LARGE SCALE GENOMIC DNA]</scope>
    <source>
        <strain evidence="9">ZS-22-S1</strain>
    </source>
</reference>
<keyword evidence="4 7" id="KW-0560">Oxidoreductase</keyword>
<dbReference type="PANTHER" id="PTHR24291">
    <property type="entry name" value="CYTOCHROME P450 FAMILY 4"/>
    <property type="match status" value="1"/>
</dbReference>
<dbReference type="SUPFAM" id="SSF48264">
    <property type="entry name" value="Cytochrome P450"/>
    <property type="match status" value="1"/>
</dbReference>
<evidence type="ECO:0000256" key="7">
    <source>
        <dbReference type="RuleBase" id="RU000461"/>
    </source>
</evidence>
<name>A0ABV9RTY9_9PSEU</name>
<dbReference type="CDD" id="cd11049">
    <property type="entry name" value="CYP170A1-like"/>
    <property type="match status" value="1"/>
</dbReference>
<sequence>MPVPVAPGRLPLLGHTLPMLLRRYEFTTSLRNHGDVVRVDLGTMPTYVVTNPRLVHELLVTKGPLFRKGALFDRFLPVFGNGLATSNGTFHRGQRRMVQPSFHRDRIAAYTETMARAAADLTSTWRPGQVRVVEEDTQALAVTIVGEALFSTEMGKRAIEEVRRSIFIVLKHGMVRALSPSFVEKLPLRGNREFDAAIERMRAIVLDVVRGWREDGTDRGDLLSMLLLARHPDTGAGMSDRQVHDEVMTLLIGGIETTALALAWACHELARHPEVERRVHAEVDEVLGGRTPTFADVEKLVYVNQVVNEVLRMYPVWFLMRRALAPVELGDVVLPAGAEVIFSPHALHHDPASFEAPYRFDPGRWSPERAAKVPKGAFVPFGAGTRQCVGNLFARTEIVITLATVAARWRLVPVPGRPVRVRFTSAAYPSRLLMTAIPRNRVGGRSP</sequence>
<comment type="caution">
    <text evidence="8">The sequence shown here is derived from an EMBL/GenBank/DDBJ whole genome shotgun (WGS) entry which is preliminary data.</text>
</comment>
<dbReference type="PROSITE" id="PS00086">
    <property type="entry name" value="CYTOCHROME_P450"/>
    <property type="match status" value="1"/>
</dbReference>
<evidence type="ECO:0000256" key="6">
    <source>
        <dbReference type="ARBA" id="ARBA00023033"/>
    </source>
</evidence>
<dbReference type="EMBL" id="JBHSIS010000002">
    <property type="protein sequence ID" value="MFC4852795.1"/>
    <property type="molecule type" value="Genomic_DNA"/>
</dbReference>
<evidence type="ECO:0000256" key="4">
    <source>
        <dbReference type="ARBA" id="ARBA00023002"/>
    </source>
</evidence>
<dbReference type="Proteomes" id="UP001595859">
    <property type="component" value="Unassembled WGS sequence"/>
</dbReference>
<proteinExistence type="inferred from homology"/>
<evidence type="ECO:0000256" key="5">
    <source>
        <dbReference type="ARBA" id="ARBA00023004"/>
    </source>
</evidence>
<organism evidence="8 9">
    <name type="scientific">Actinophytocola glycyrrhizae</name>
    <dbReference type="NCBI Taxonomy" id="2044873"/>
    <lineage>
        <taxon>Bacteria</taxon>
        <taxon>Bacillati</taxon>
        <taxon>Actinomycetota</taxon>
        <taxon>Actinomycetes</taxon>
        <taxon>Pseudonocardiales</taxon>
        <taxon>Pseudonocardiaceae</taxon>
    </lineage>
</organism>
<dbReference type="InterPro" id="IPR002401">
    <property type="entry name" value="Cyt_P450_E_grp-I"/>
</dbReference>